<sequence>MKIKYLLLFVAQMCFSQTNSIDELIIEGEKAYLDNNFLAAKEIYTKATILYPKNQNFWYNLAGSELKLGEMNNACEHFYQAYLLNDGEVLPLIKQNCPDFRNGSIMSLSDVEEKPKFIYKGKEYLFFENNEINPKYSDILKSKFKNSRILTQNFRGRLYIQFKITANDSLDLKINGVTGDEKKVKEIKEEINSIFNTMVIYVSAKNKGVNVDLWDKWALPIDSK</sequence>
<protein>
    <submittedName>
        <fullName evidence="1">Uncharacterized protein</fullName>
    </submittedName>
</protein>
<dbReference type="RefSeq" id="WP_173966909.1">
    <property type="nucleotide sequence ID" value="NZ_CADCST010000097.1"/>
</dbReference>
<accession>A0ABN7ELG2</accession>
<dbReference type="Proteomes" id="UP000474567">
    <property type="component" value="Unassembled WGS sequence"/>
</dbReference>
<dbReference type="InterPro" id="IPR011990">
    <property type="entry name" value="TPR-like_helical_dom_sf"/>
</dbReference>
<evidence type="ECO:0000313" key="2">
    <source>
        <dbReference type="Proteomes" id="UP000474567"/>
    </source>
</evidence>
<name>A0ABN7ELG2_9FLAO</name>
<evidence type="ECO:0000313" key="1">
    <source>
        <dbReference type="EMBL" id="CAA9199988.1"/>
    </source>
</evidence>
<proteinExistence type="predicted"/>
<comment type="caution">
    <text evidence="1">The sequence shown here is derived from an EMBL/GenBank/DDBJ whole genome shotgun (WGS) entry which is preliminary data.</text>
</comment>
<keyword evidence="2" id="KW-1185">Reference proteome</keyword>
<reference evidence="1 2" key="1">
    <citation type="submission" date="2020-02" db="EMBL/GenBank/DDBJ databases">
        <authorList>
            <person name="Criscuolo A."/>
        </authorList>
    </citation>
    <scope>NUCLEOTIDE SEQUENCE [LARGE SCALE GENOMIC DNA]</scope>
    <source>
        <strain evidence="1">CECT7796</strain>
    </source>
</reference>
<dbReference type="Gene3D" id="1.25.40.10">
    <property type="entry name" value="Tetratricopeptide repeat domain"/>
    <property type="match status" value="1"/>
</dbReference>
<organism evidence="1 2">
    <name type="scientific">Flavobacterium collinsii</name>
    <dbReference type="NCBI Taxonomy" id="1114861"/>
    <lineage>
        <taxon>Bacteria</taxon>
        <taxon>Pseudomonadati</taxon>
        <taxon>Bacteroidota</taxon>
        <taxon>Flavobacteriia</taxon>
        <taxon>Flavobacteriales</taxon>
        <taxon>Flavobacteriaceae</taxon>
        <taxon>Flavobacterium</taxon>
    </lineage>
</organism>
<dbReference type="SUPFAM" id="SSF48452">
    <property type="entry name" value="TPR-like"/>
    <property type="match status" value="1"/>
</dbReference>
<dbReference type="EMBL" id="CADCST010000097">
    <property type="protein sequence ID" value="CAA9199988.1"/>
    <property type="molecule type" value="Genomic_DNA"/>
</dbReference>
<gene>
    <name evidence="1" type="ORF">FLACOL7796_02987</name>
</gene>